<evidence type="ECO:0000313" key="1">
    <source>
        <dbReference type="EMBL" id="KAG8171599.1"/>
    </source>
</evidence>
<organism evidence="1 2">
    <name type="scientific">Oedothorax gibbosus</name>
    <dbReference type="NCBI Taxonomy" id="931172"/>
    <lineage>
        <taxon>Eukaryota</taxon>
        <taxon>Metazoa</taxon>
        <taxon>Ecdysozoa</taxon>
        <taxon>Arthropoda</taxon>
        <taxon>Chelicerata</taxon>
        <taxon>Arachnida</taxon>
        <taxon>Araneae</taxon>
        <taxon>Araneomorphae</taxon>
        <taxon>Entelegynae</taxon>
        <taxon>Araneoidea</taxon>
        <taxon>Linyphiidae</taxon>
        <taxon>Erigoninae</taxon>
        <taxon>Oedothorax</taxon>
    </lineage>
</organism>
<sequence>MSTSSSCDKPVQDIEGLVQVITSKVFRDHPYLWASHKLVLQRVCTYASEAYQEFLFGCVPWVTDIKCIQDLELDVQEIEHLKTIRQSLSRSLEEKTLMDHIIDQLDKDGTCTITGHDCIGRMHAEICSRCRCVQVFAVDGFFWERHYTICRCLQHDDYRKLHAKAVRKMYVMNITTSPEETKQVLETIFREEWHKSQGLVCRYCREVLTNVSRIHPIFRNQQQKLNSLSDYRKPCSSQAASRGSKSPDKCMNAISNWDEISSQLLKQMDENSCESSLHVLIEMVAETYQRMCLAVVLSSLFIHQQVLSIESRVDVRVGDDDDKTYGFYHR</sequence>
<protein>
    <submittedName>
        <fullName evidence="1">Uncharacterized protein</fullName>
    </submittedName>
</protein>
<proteinExistence type="predicted"/>
<keyword evidence="2" id="KW-1185">Reference proteome</keyword>
<dbReference type="EMBL" id="JAFNEN010003774">
    <property type="protein sequence ID" value="KAG8171599.1"/>
    <property type="molecule type" value="Genomic_DNA"/>
</dbReference>
<accession>A0AAV6TIM6</accession>
<comment type="caution">
    <text evidence="1">The sequence shown here is derived from an EMBL/GenBank/DDBJ whole genome shotgun (WGS) entry which is preliminary data.</text>
</comment>
<gene>
    <name evidence="1" type="ORF">JTE90_005440</name>
</gene>
<evidence type="ECO:0000313" key="2">
    <source>
        <dbReference type="Proteomes" id="UP000827092"/>
    </source>
</evidence>
<dbReference type="Proteomes" id="UP000827092">
    <property type="component" value="Unassembled WGS sequence"/>
</dbReference>
<dbReference type="AlphaFoldDB" id="A0AAV6TIM6"/>
<reference evidence="1 2" key="1">
    <citation type="journal article" date="2022" name="Nat. Ecol. Evol.">
        <title>A masculinizing supergene underlies an exaggerated male reproductive morph in a spider.</title>
        <authorList>
            <person name="Hendrickx F."/>
            <person name="De Corte Z."/>
            <person name="Sonet G."/>
            <person name="Van Belleghem S.M."/>
            <person name="Kostlbacher S."/>
            <person name="Vangestel C."/>
        </authorList>
    </citation>
    <scope>NUCLEOTIDE SEQUENCE [LARGE SCALE GENOMIC DNA]</scope>
    <source>
        <strain evidence="1">W744_W776</strain>
    </source>
</reference>
<name>A0AAV6TIM6_9ARAC</name>